<protein>
    <submittedName>
        <fullName evidence="8">SAM-dependent methyltransferase</fullName>
    </submittedName>
</protein>
<dbReference type="EMBL" id="PVTT01000001">
    <property type="protein sequence ID" value="PRY95482.1"/>
    <property type="molecule type" value="Genomic_DNA"/>
</dbReference>
<reference evidence="8 9" key="1">
    <citation type="submission" date="2018-03" db="EMBL/GenBank/DDBJ databases">
        <title>Genomic Encyclopedia of Archaeal and Bacterial Type Strains, Phase II (KMG-II): from individual species to whole genera.</title>
        <authorList>
            <person name="Goeker M."/>
        </authorList>
    </citation>
    <scope>NUCLEOTIDE SEQUENCE [LARGE SCALE GENOMIC DNA]</scope>
    <source>
        <strain evidence="8 9">DSM 29318</strain>
    </source>
</reference>
<evidence type="ECO:0000256" key="4">
    <source>
        <dbReference type="ARBA" id="ARBA00022679"/>
    </source>
</evidence>
<keyword evidence="9" id="KW-1185">Reference proteome</keyword>
<dbReference type="Proteomes" id="UP000238801">
    <property type="component" value="Unassembled WGS sequence"/>
</dbReference>
<dbReference type="PANTHER" id="PTHR42873">
    <property type="entry name" value="RIBOSOMAL RNA LARGE SUBUNIT METHYLTRANSFERASE"/>
    <property type="match status" value="1"/>
</dbReference>
<dbReference type="CDD" id="cd11572">
    <property type="entry name" value="RlmI_M_like"/>
    <property type="match status" value="1"/>
</dbReference>
<dbReference type="RefSeq" id="WP_106159854.1">
    <property type="nucleotide sequence ID" value="NZ_PVTT01000001.1"/>
</dbReference>
<dbReference type="InterPro" id="IPR041532">
    <property type="entry name" value="RlmI-like_PUA"/>
</dbReference>
<evidence type="ECO:0000256" key="1">
    <source>
        <dbReference type="ARBA" id="ARBA00004496"/>
    </source>
</evidence>
<evidence type="ECO:0000259" key="6">
    <source>
        <dbReference type="Pfam" id="PF10672"/>
    </source>
</evidence>
<feature type="domain" description="RlmI-like PUA" evidence="7">
    <location>
        <begin position="6"/>
        <end position="72"/>
    </location>
</feature>
<accession>A0A2T0X958</accession>
<keyword evidence="5" id="KW-0949">S-adenosyl-L-methionine</keyword>
<evidence type="ECO:0000256" key="5">
    <source>
        <dbReference type="ARBA" id="ARBA00022691"/>
    </source>
</evidence>
<evidence type="ECO:0000313" key="9">
    <source>
        <dbReference type="Proteomes" id="UP000238801"/>
    </source>
</evidence>
<dbReference type="GO" id="GO:0032259">
    <property type="term" value="P:methylation"/>
    <property type="evidence" value="ECO:0007669"/>
    <property type="project" value="UniProtKB-KW"/>
</dbReference>
<dbReference type="Pfam" id="PF17785">
    <property type="entry name" value="PUA_3"/>
    <property type="match status" value="1"/>
</dbReference>
<dbReference type="PANTHER" id="PTHR42873:SF1">
    <property type="entry name" value="S-ADENOSYLMETHIONINE-DEPENDENT METHYLTRANSFERASE DOMAIN-CONTAINING PROTEIN"/>
    <property type="match status" value="1"/>
</dbReference>
<dbReference type="OrthoDB" id="9805492at2"/>
<keyword evidence="4 8" id="KW-0808">Transferase</keyword>
<evidence type="ECO:0000256" key="3">
    <source>
        <dbReference type="ARBA" id="ARBA00022603"/>
    </source>
</evidence>
<proteinExistence type="predicted"/>
<dbReference type="NCBIfam" id="NF046099">
    <property type="entry name" value="RSP_2647_MTase"/>
    <property type="match status" value="1"/>
</dbReference>
<evidence type="ECO:0000259" key="7">
    <source>
        <dbReference type="Pfam" id="PF17785"/>
    </source>
</evidence>
<dbReference type="AlphaFoldDB" id="A0A2T0X958"/>
<dbReference type="Pfam" id="PF10672">
    <property type="entry name" value="Methyltrans_SAM"/>
    <property type="match status" value="1"/>
</dbReference>
<comment type="caution">
    <text evidence="8">The sequence shown here is derived from an EMBL/GenBank/DDBJ whole genome shotgun (WGS) entry which is preliminary data.</text>
</comment>
<keyword evidence="2" id="KW-0963">Cytoplasm</keyword>
<dbReference type="Gene3D" id="3.30.750.80">
    <property type="entry name" value="RNA methyltransferase domain (HRMD) like"/>
    <property type="match status" value="1"/>
</dbReference>
<feature type="domain" description="S-adenosylmethionine-dependent methyltransferase" evidence="6">
    <location>
        <begin position="184"/>
        <end position="336"/>
    </location>
</feature>
<dbReference type="Gene3D" id="3.40.50.150">
    <property type="entry name" value="Vaccinia Virus protein VP39"/>
    <property type="match status" value="1"/>
</dbReference>
<dbReference type="GO" id="GO:0005737">
    <property type="term" value="C:cytoplasm"/>
    <property type="evidence" value="ECO:0007669"/>
    <property type="project" value="UniProtKB-SubCell"/>
</dbReference>
<dbReference type="InterPro" id="IPR019614">
    <property type="entry name" value="SAM-dep_methyl-trfase"/>
</dbReference>
<gene>
    <name evidence="8" type="ORF">BCF33_1103</name>
</gene>
<dbReference type="GO" id="GO:0008168">
    <property type="term" value="F:methyltransferase activity"/>
    <property type="evidence" value="ECO:0007669"/>
    <property type="project" value="UniProtKB-KW"/>
</dbReference>
<dbReference type="InterPro" id="IPR029063">
    <property type="entry name" value="SAM-dependent_MTases_sf"/>
</dbReference>
<sequence length="391" mass="41065">MDRPVIRLRPKADVARIRRGAPFLGPQDLVLDRRARSLAPGTIATLEDATRAPLATVAVAPEARLAARVLDRDPAATVDDAWIARRIERAAALRARLFERPFFRLVHAEGDALPGLIVDRFGDAAAIQPNAAWIDGRLGAVIAALEGLGVERVVVNGTARARAAEGLPDRLEVVRGRVDGPVEVPMNGAVYLADLVGGQKTGLFYDQRENHRFAAAVAGPEVLDAFSHVGGFGLAMLAGGAERATLVDASAAALALAEGGAARMGRTVETIRSDAFDALAALRSEGRAFDTVICDPPAFAPSKAAREAGLRAYERIAFLAAPLVRPGGVLGLCSCSHAADLEAFRAASLRGVGKARRAAAILRTGFAGPDHPVHPMLSGTGYLKALFLRLA</sequence>
<keyword evidence="3 8" id="KW-0489">Methyltransferase</keyword>
<comment type="subcellular location">
    <subcellularLocation>
        <location evidence="1">Cytoplasm</location>
    </subcellularLocation>
</comment>
<evidence type="ECO:0000256" key="2">
    <source>
        <dbReference type="ARBA" id="ARBA00022490"/>
    </source>
</evidence>
<organism evidence="8 9">
    <name type="scientific">Hasllibacter halocynthiae</name>
    <dbReference type="NCBI Taxonomy" id="595589"/>
    <lineage>
        <taxon>Bacteria</taxon>
        <taxon>Pseudomonadati</taxon>
        <taxon>Pseudomonadota</taxon>
        <taxon>Alphaproteobacteria</taxon>
        <taxon>Rhodobacterales</taxon>
        <taxon>Roseobacteraceae</taxon>
        <taxon>Hasllibacter</taxon>
    </lineage>
</organism>
<dbReference type="CDD" id="cd02440">
    <property type="entry name" value="AdoMet_MTases"/>
    <property type="match status" value="1"/>
</dbReference>
<evidence type="ECO:0000313" key="8">
    <source>
        <dbReference type="EMBL" id="PRY95482.1"/>
    </source>
</evidence>
<name>A0A2T0X958_9RHOB</name>
<dbReference type="SUPFAM" id="SSF53335">
    <property type="entry name" value="S-adenosyl-L-methionine-dependent methyltransferases"/>
    <property type="match status" value="1"/>
</dbReference>
<dbReference type="GO" id="GO:0003723">
    <property type="term" value="F:RNA binding"/>
    <property type="evidence" value="ECO:0007669"/>
    <property type="project" value="InterPro"/>
</dbReference>